<evidence type="ECO:0000313" key="4">
    <source>
        <dbReference type="EMBL" id="KAK1920803.1"/>
    </source>
</evidence>
<feature type="transmembrane region" description="Helical" evidence="2">
    <location>
        <begin position="250"/>
        <end position="270"/>
    </location>
</feature>
<feature type="transmembrane region" description="Helical" evidence="2">
    <location>
        <begin position="180"/>
        <end position="204"/>
    </location>
</feature>
<keyword evidence="2" id="KW-1133">Transmembrane helix</keyword>
<feature type="transmembrane region" description="Helical" evidence="2">
    <location>
        <begin position="225"/>
        <end position="244"/>
    </location>
</feature>
<dbReference type="EMBL" id="JAODAN010000012">
    <property type="protein sequence ID" value="KAK1920803.1"/>
    <property type="molecule type" value="Genomic_DNA"/>
</dbReference>
<name>A0AAD9FN14_PAPLA</name>
<reference evidence="4" key="1">
    <citation type="submission" date="2023-02" db="EMBL/GenBank/DDBJ databases">
        <title>Identification and recombinant expression of a fungal hydrolase from Papiliotrema laurentii that hydrolyzes apple cutin and clears colloidal polyester polyurethane.</title>
        <authorList>
            <consortium name="DOE Joint Genome Institute"/>
            <person name="Roman V.A."/>
            <person name="Bojanowski C."/>
            <person name="Crable B.R."/>
            <person name="Wagner D.N."/>
            <person name="Hung C.S."/>
            <person name="Nadeau L.J."/>
            <person name="Schratz L."/>
            <person name="Haridas S."/>
            <person name="Pangilinan J."/>
            <person name="Lipzen A."/>
            <person name="Na H."/>
            <person name="Yan M."/>
            <person name="Ng V."/>
            <person name="Grigoriev I.V."/>
            <person name="Spatafora J.W."/>
            <person name="Barlow D."/>
            <person name="Biffinger J."/>
            <person name="Kelley-Loughnane N."/>
            <person name="Varaljay V.A."/>
            <person name="Crookes-Goodson W.J."/>
        </authorList>
    </citation>
    <scope>NUCLEOTIDE SEQUENCE</scope>
    <source>
        <strain evidence="4">5307AH</strain>
    </source>
</reference>
<sequence length="369" mass="41530">MSGVLGSTPAPVNSASIMEQAAKAALSPHRSETLGPFLLGWITDIILFGVMVHQAALWAQNFKVERMFIKVIILWTLTVATATTAWAIWYLWSTFVTHFGEYYQFSQTRNLSFYGLLDVATIFPIQLFYLERAYRLNHEKLWIPLLILPMMITAAVGGIGTFVLGYGLRSVLELKRVRTWFFVWLGTTAGADILLTGLIVWGLAHSRSGWIKTDRLVNRLIRTSLESQLPCTIIAILFLVYFGVRTDSMVNGYFQVILTKVYTVSILAVLNYRYTLHKALPTTNGDSHQRLPNTLEWSNRHQQDTLPLDKIHIDTVIYEQSYQTGQPPLGINRQRPLGEVSGDSSSSPTGQETSSVTRLRPQQSTTTKG</sequence>
<evidence type="ECO:0000259" key="3">
    <source>
        <dbReference type="Pfam" id="PF20152"/>
    </source>
</evidence>
<feature type="transmembrane region" description="Helical" evidence="2">
    <location>
        <begin position="142"/>
        <end position="168"/>
    </location>
</feature>
<gene>
    <name evidence="4" type="ORF">DB88DRAFT_108011</name>
</gene>
<dbReference type="PANTHER" id="PTHR40465:SF1">
    <property type="entry name" value="DUF6534 DOMAIN-CONTAINING PROTEIN"/>
    <property type="match status" value="1"/>
</dbReference>
<evidence type="ECO:0000256" key="1">
    <source>
        <dbReference type="SAM" id="MobiDB-lite"/>
    </source>
</evidence>
<dbReference type="Pfam" id="PF20152">
    <property type="entry name" value="DUF6534"/>
    <property type="match status" value="1"/>
</dbReference>
<keyword evidence="2" id="KW-0472">Membrane</keyword>
<keyword evidence="2" id="KW-0812">Transmembrane</keyword>
<feature type="transmembrane region" description="Helical" evidence="2">
    <location>
        <begin position="38"/>
        <end position="59"/>
    </location>
</feature>
<dbReference type="InterPro" id="IPR045339">
    <property type="entry name" value="DUF6534"/>
</dbReference>
<keyword evidence="5" id="KW-1185">Reference proteome</keyword>
<proteinExistence type="predicted"/>
<protein>
    <recommendedName>
        <fullName evidence="3">DUF6534 domain-containing protein</fullName>
    </recommendedName>
</protein>
<feature type="transmembrane region" description="Helical" evidence="2">
    <location>
        <begin position="112"/>
        <end position="130"/>
    </location>
</feature>
<organism evidence="4 5">
    <name type="scientific">Papiliotrema laurentii</name>
    <name type="common">Cryptococcus laurentii</name>
    <dbReference type="NCBI Taxonomy" id="5418"/>
    <lineage>
        <taxon>Eukaryota</taxon>
        <taxon>Fungi</taxon>
        <taxon>Dikarya</taxon>
        <taxon>Basidiomycota</taxon>
        <taxon>Agaricomycotina</taxon>
        <taxon>Tremellomycetes</taxon>
        <taxon>Tremellales</taxon>
        <taxon>Rhynchogastremaceae</taxon>
        <taxon>Papiliotrema</taxon>
    </lineage>
</organism>
<accession>A0AAD9FN14</accession>
<dbReference type="AlphaFoldDB" id="A0AAD9FN14"/>
<feature type="region of interest" description="Disordered" evidence="1">
    <location>
        <begin position="324"/>
        <end position="369"/>
    </location>
</feature>
<comment type="caution">
    <text evidence="4">The sequence shown here is derived from an EMBL/GenBank/DDBJ whole genome shotgun (WGS) entry which is preliminary data.</text>
</comment>
<feature type="compositionally biased region" description="Polar residues" evidence="1">
    <location>
        <begin position="356"/>
        <end position="369"/>
    </location>
</feature>
<feature type="domain" description="DUF6534" evidence="3">
    <location>
        <begin position="189"/>
        <end position="274"/>
    </location>
</feature>
<feature type="transmembrane region" description="Helical" evidence="2">
    <location>
        <begin position="71"/>
        <end position="92"/>
    </location>
</feature>
<feature type="compositionally biased region" description="Low complexity" evidence="1">
    <location>
        <begin position="344"/>
        <end position="355"/>
    </location>
</feature>
<evidence type="ECO:0000256" key="2">
    <source>
        <dbReference type="SAM" id="Phobius"/>
    </source>
</evidence>
<dbReference type="PANTHER" id="PTHR40465">
    <property type="entry name" value="CHROMOSOME 1, WHOLE GENOME SHOTGUN SEQUENCE"/>
    <property type="match status" value="1"/>
</dbReference>
<evidence type="ECO:0000313" key="5">
    <source>
        <dbReference type="Proteomes" id="UP001182556"/>
    </source>
</evidence>
<dbReference type="Proteomes" id="UP001182556">
    <property type="component" value="Unassembled WGS sequence"/>
</dbReference>